<protein>
    <recommendedName>
        <fullName evidence="10">DUF659 domain-containing protein</fullName>
    </recommendedName>
</protein>
<name>A0A6A3MPK2_9STRA</name>
<keyword evidence="2" id="KW-0479">Metal-binding</keyword>
<evidence type="ECO:0008006" key="10">
    <source>
        <dbReference type="Google" id="ProtNLM"/>
    </source>
</evidence>
<dbReference type="GO" id="GO:0005634">
    <property type="term" value="C:nucleus"/>
    <property type="evidence" value="ECO:0007669"/>
    <property type="project" value="UniProtKB-SubCell"/>
</dbReference>
<accession>A0A6A3MPK2</accession>
<dbReference type="EMBL" id="QXFV01000533">
    <property type="protein sequence ID" value="KAE9034877.1"/>
    <property type="molecule type" value="Genomic_DNA"/>
</dbReference>
<dbReference type="EMBL" id="QXFT01000767">
    <property type="protein sequence ID" value="KAE9336209.1"/>
    <property type="molecule type" value="Genomic_DNA"/>
</dbReference>
<keyword evidence="4" id="KW-0862">Zinc</keyword>
<keyword evidence="3" id="KW-0863">Zinc-finger</keyword>
<evidence type="ECO:0000256" key="1">
    <source>
        <dbReference type="ARBA" id="ARBA00004123"/>
    </source>
</evidence>
<proteinExistence type="predicted"/>
<dbReference type="AlphaFoldDB" id="A0A6A3MPK2"/>
<evidence type="ECO:0000256" key="3">
    <source>
        <dbReference type="ARBA" id="ARBA00022771"/>
    </source>
</evidence>
<dbReference type="GO" id="GO:0008270">
    <property type="term" value="F:zinc ion binding"/>
    <property type="evidence" value="ECO:0007669"/>
    <property type="project" value="UniProtKB-KW"/>
</dbReference>
<dbReference type="InterPro" id="IPR052035">
    <property type="entry name" value="ZnF_BED_domain_contain"/>
</dbReference>
<keyword evidence="5" id="KW-0539">Nucleus</keyword>
<evidence type="ECO:0000256" key="2">
    <source>
        <dbReference type="ARBA" id="ARBA00022723"/>
    </source>
</evidence>
<sequence>MKKECLDVAGCFLILNLFLEQLRLPPRTATSPPMPPGRTHPAWQEYPYLDGNYPDAICEHCELKLFKCQPSRNLLRHLSSCPNLDEAEQTKWRRFGGASEKSEAKAAKAQEVQYDPITQESVMTESSMSQSQLTMPFMGSIGHKEKKRFQSAIARGFYAAGLPFRAIEVPRMRHALTSLQPDMEIHLPTRKALAGHLLTEGYQIERNELIARLRDKPTVGLVYDGWSSVSKEKVVNYIMVSPLMRPLLWCTRRTG</sequence>
<dbReference type="Proteomes" id="UP000434957">
    <property type="component" value="Unassembled WGS sequence"/>
</dbReference>
<dbReference type="PANTHER" id="PTHR46481:SF10">
    <property type="entry name" value="ZINC FINGER BED DOMAIN-CONTAINING PROTEIN 39"/>
    <property type="match status" value="1"/>
</dbReference>
<organism evidence="6 8">
    <name type="scientific">Phytophthora rubi</name>
    <dbReference type="NCBI Taxonomy" id="129364"/>
    <lineage>
        <taxon>Eukaryota</taxon>
        <taxon>Sar</taxon>
        <taxon>Stramenopiles</taxon>
        <taxon>Oomycota</taxon>
        <taxon>Peronosporomycetes</taxon>
        <taxon>Peronosporales</taxon>
        <taxon>Peronosporaceae</taxon>
        <taxon>Phytophthora</taxon>
    </lineage>
</organism>
<keyword evidence="9" id="KW-1185">Reference proteome</keyword>
<evidence type="ECO:0000313" key="6">
    <source>
        <dbReference type="EMBL" id="KAE9034877.1"/>
    </source>
</evidence>
<comment type="caution">
    <text evidence="6">The sequence shown here is derived from an EMBL/GenBank/DDBJ whole genome shotgun (WGS) entry which is preliminary data.</text>
</comment>
<evidence type="ECO:0000256" key="4">
    <source>
        <dbReference type="ARBA" id="ARBA00022833"/>
    </source>
</evidence>
<gene>
    <name evidence="6" type="ORF">PR001_g9553</name>
    <name evidence="7" type="ORF">PR003_g12628</name>
</gene>
<evidence type="ECO:0000256" key="5">
    <source>
        <dbReference type="ARBA" id="ARBA00023242"/>
    </source>
</evidence>
<comment type="subcellular location">
    <subcellularLocation>
        <location evidence="1">Nucleus</location>
    </subcellularLocation>
</comment>
<dbReference type="Proteomes" id="UP000429607">
    <property type="component" value="Unassembled WGS sequence"/>
</dbReference>
<reference evidence="6 8" key="1">
    <citation type="submission" date="2018-09" db="EMBL/GenBank/DDBJ databases">
        <title>Genomic investigation of the strawberry pathogen Phytophthora fragariae indicates pathogenicity is determined by transcriptional variation in three key races.</title>
        <authorList>
            <person name="Adams T.M."/>
            <person name="Armitage A.D."/>
            <person name="Sobczyk M.K."/>
            <person name="Bates H.J."/>
            <person name="Dunwell J.M."/>
            <person name="Nellist C.F."/>
            <person name="Harrison R.J."/>
        </authorList>
    </citation>
    <scope>NUCLEOTIDE SEQUENCE [LARGE SCALE GENOMIC DNA]</scope>
    <source>
        <strain evidence="6 8">SCRP249</strain>
        <strain evidence="7 9">SCRP333</strain>
    </source>
</reference>
<evidence type="ECO:0000313" key="8">
    <source>
        <dbReference type="Proteomes" id="UP000429607"/>
    </source>
</evidence>
<dbReference type="PANTHER" id="PTHR46481">
    <property type="entry name" value="ZINC FINGER BED DOMAIN-CONTAINING PROTEIN 4"/>
    <property type="match status" value="1"/>
</dbReference>
<evidence type="ECO:0000313" key="7">
    <source>
        <dbReference type="EMBL" id="KAE9336209.1"/>
    </source>
</evidence>
<evidence type="ECO:0000313" key="9">
    <source>
        <dbReference type="Proteomes" id="UP000434957"/>
    </source>
</evidence>